<dbReference type="Pfam" id="PF06089">
    <property type="entry name" value="Asparaginase_II"/>
    <property type="match status" value="1"/>
</dbReference>
<reference evidence="1 2" key="1">
    <citation type="submission" date="2018-11" db="EMBL/GenBank/DDBJ databases">
        <title>Trebonia kvetii gen.nov., sp.nov., a novel acidophilic actinobacterium, and proposal of the new actinobacterial family Treboniaceae fam. nov.</title>
        <authorList>
            <person name="Rapoport D."/>
            <person name="Sagova-Mareckova M."/>
            <person name="Sedlacek I."/>
            <person name="Provaznik J."/>
            <person name="Kralova S."/>
            <person name="Pavlinic D."/>
            <person name="Benes V."/>
            <person name="Kopecky J."/>
        </authorList>
    </citation>
    <scope>NUCLEOTIDE SEQUENCE [LARGE SCALE GENOMIC DNA]</scope>
    <source>
        <strain evidence="1 2">15Tr583</strain>
    </source>
</reference>
<dbReference type="OrthoDB" id="9780674at2"/>
<dbReference type="PANTHER" id="PTHR42110">
    <property type="entry name" value="L-ASPARAGINASE, PUTATIVE (AFU_ORTHOLOGUE AFUA_3G11890)-RELATED"/>
    <property type="match status" value="1"/>
</dbReference>
<sequence>MSRVTPLEQLSVSDVVANPVLAEVIRSGFVESRHRGSIVALTHDGLFAFTAGSANTPVYPRSANKPLQAAAMLRVGLPLEGELLALAAASHSGEDYHARGVNDILDTAGLTAEDLQCPPALPIDEATARRLIRETPDGVAPESRVLYNCSGKHAAMLVTCIVNDWPTETYRSPEHPLQVHIRRTIEELAREPIAAVGVDGCGAPLFALTLGGLARAFRALVLAEPGSPERKVADAMRKFPEWTSGTTRDENKLMTAIPGLLLKGGAEGVDAFALPDGTAAAVKIDDGNARARTPVSVAILAMLGAQPPVELATAEVTGGGQQVGVIRATRLS</sequence>
<dbReference type="Proteomes" id="UP000460272">
    <property type="component" value="Unassembled WGS sequence"/>
</dbReference>
<dbReference type="EMBL" id="RPFW01000007">
    <property type="protein sequence ID" value="TVZ01016.1"/>
    <property type="molecule type" value="Genomic_DNA"/>
</dbReference>
<organism evidence="1 2">
    <name type="scientific">Trebonia kvetii</name>
    <dbReference type="NCBI Taxonomy" id="2480626"/>
    <lineage>
        <taxon>Bacteria</taxon>
        <taxon>Bacillati</taxon>
        <taxon>Actinomycetota</taxon>
        <taxon>Actinomycetes</taxon>
        <taxon>Streptosporangiales</taxon>
        <taxon>Treboniaceae</taxon>
        <taxon>Trebonia</taxon>
    </lineage>
</organism>
<gene>
    <name evidence="1" type="ORF">EAS64_32380</name>
</gene>
<dbReference type="PANTHER" id="PTHR42110:SF1">
    <property type="entry name" value="L-ASPARAGINASE, PUTATIVE (AFU_ORTHOLOGUE AFUA_3G11890)-RELATED"/>
    <property type="match status" value="1"/>
</dbReference>
<accession>A0A6P2BRZ9</accession>
<proteinExistence type="predicted"/>
<keyword evidence="2" id="KW-1185">Reference proteome</keyword>
<name>A0A6P2BRZ9_9ACTN</name>
<evidence type="ECO:0000313" key="1">
    <source>
        <dbReference type="EMBL" id="TVZ01016.1"/>
    </source>
</evidence>
<protein>
    <submittedName>
        <fullName evidence="1">Asparaginase</fullName>
    </submittedName>
</protein>
<dbReference type="InterPro" id="IPR010349">
    <property type="entry name" value="Asparaginase_II"/>
</dbReference>
<dbReference type="AlphaFoldDB" id="A0A6P2BRZ9"/>
<evidence type="ECO:0000313" key="2">
    <source>
        <dbReference type="Proteomes" id="UP000460272"/>
    </source>
</evidence>
<comment type="caution">
    <text evidence="1">The sequence shown here is derived from an EMBL/GenBank/DDBJ whole genome shotgun (WGS) entry which is preliminary data.</text>
</comment>